<feature type="transmembrane region" description="Helical" evidence="2">
    <location>
        <begin position="304"/>
        <end position="326"/>
    </location>
</feature>
<gene>
    <name evidence="4" type="ORF">EJK80_04565</name>
</gene>
<feature type="region of interest" description="Disordered" evidence="1">
    <location>
        <begin position="428"/>
        <end position="483"/>
    </location>
</feature>
<keyword evidence="2" id="KW-1133">Transmembrane helix</keyword>
<dbReference type="Pfam" id="PF13672">
    <property type="entry name" value="PP2C_2"/>
    <property type="match status" value="1"/>
</dbReference>
<name>A0A540R7V7_9CORY</name>
<protein>
    <submittedName>
        <fullName evidence="4">Serine/threonine-protein phosphatase</fullName>
    </submittedName>
</protein>
<feature type="compositionally biased region" description="Low complexity" evidence="1">
    <location>
        <begin position="438"/>
        <end position="470"/>
    </location>
</feature>
<evidence type="ECO:0000259" key="3">
    <source>
        <dbReference type="PROSITE" id="PS51746"/>
    </source>
</evidence>
<evidence type="ECO:0000256" key="1">
    <source>
        <dbReference type="SAM" id="MobiDB-lite"/>
    </source>
</evidence>
<feature type="region of interest" description="Disordered" evidence="1">
    <location>
        <begin position="272"/>
        <end position="299"/>
    </location>
</feature>
<dbReference type="SUPFAM" id="SSF81606">
    <property type="entry name" value="PP2C-like"/>
    <property type="match status" value="1"/>
</dbReference>
<dbReference type="EMBL" id="VHIR01000005">
    <property type="protein sequence ID" value="TQE43823.1"/>
    <property type="molecule type" value="Genomic_DNA"/>
</dbReference>
<evidence type="ECO:0000313" key="5">
    <source>
        <dbReference type="Proteomes" id="UP000318080"/>
    </source>
</evidence>
<dbReference type="InterPro" id="IPR036457">
    <property type="entry name" value="PPM-type-like_dom_sf"/>
</dbReference>
<dbReference type="SMART" id="SM00331">
    <property type="entry name" value="PP2C_SIG"/>
    <property type="match status" value="1"/>
</dbReference>
<reference evidence="4 5" key="1">
    <citation type="submission" date="2019-06" db="EMBL/GenBank/DDBJ databases">
        <title>Draft genome of C. phoceense Strain 272.</title>
        <authorList>
            <person name="Pacheco L.G.C."/>
            <person name="Barberis C.M."/>
            <person name="Almuzara M.N."/>
            <person name="Traglia G.M."/>
            <person name="Santos C.S."/>
            <person name="Rocha D.J.P.G."/>
            <person name="Aguiar E.R.G.R."/>
            <person name="Vay C.A."/>
        </authorList>
    </citation>
    <scope>NUCLEOTIDE SEQUENCE [LARGE SCALE GENOMIC DNA]</scope>
    <source>
        <strain evidence="4 5">272</strain>
    </source>
</reference>
<dbReference type="Gene3D" id="3.60.40.10">
    <property type="entry name" value="PPM-type phosphatase domain"/>
    <property type="match status" value="1"/>
</dbReference>
<keyword evidence="2" id="KW-0812">Transmembrane</keyword>
<organism evidence="4 5">
    <name type="scientific">Corynebacterium phoceense</name>
    <dbReference type="NCBI Taxonomy" id="1686286"/>
    <lineage>
        <taxon>Bacteria</taxon>
        <taxon>Bacillati</taxon>
        <taxon>Actinomycetota</taxon>
        <taxon>Actinomycetes</taxon>
        <taxon>Mycobacteriales</taxon>
        <taxon>Corynebacteriaceae</taxon>
        <taxon>Corynebacterium</taxon>
    </lineage>
</organism>
<dbReference type="CDD" id="cd00143">
    <property type="entry name" value="PP2Cc"/>
    <property type="match status" value="1"/>
</dbReference>
<accession>A0A540R7V7</accession>
<proteinExistence type="predicted"/>
<sequence>MKLKVTALSDRGLVRGNNEDSAYGGTWLLALADGMGGHAAGEVASQLMITRLERIDKDPGDNDMLSILAASARDANVDIKRHVDEHPETEGMGTTLSALMFNGSEFGVIHVGDSRGYRLRDGKIEQITKDDTFVQSLVDQGKLDPADVSSHPQKSLILKAYTGHDVEPTLFMLDAKVGDRLLLCSDGLSDPVTATTIESALKQGSVEDAAQMLVELALRSGGPDNVTVVIAEVVEGSSEASSPHLVGAIAGELPEPTHPDSAASRAAKLNRAVPSTTAQTMAHVGDKDGEGGSEDSEPAPRGKLGWIVVSSILVVLIAVVAAGLWAKNAMTDRYYVATDGEITVQQGTDFELFGRALHSTYQHACLNEKGELGLRTADCTGDFSPFTLEALPASERSAAANLGAGSYDEVQGQLVRLAEKTLPVCEASTKPADAPKRSASATPSATTSAAPSAASSAQPSSSAAPSPTSTNQSEPGVNCREVK</sequence>
<dbReference type="InterPro" id="IPR001932">
    <property type="entry name" value="PPM-type_phosphatase-like_dom"/>
</dbReference>
<dbReference type="SMART" id="SM00332">
    <property type="entry name" value="PP2Cc"/>
    <property type="match status" value="1"/>
</dbReference>
<feature type="domain" description="PPM-type phosphatase" evidence="3">
    <location>
        <begin position="4"/>
        <end position="233"/>
    </location>
</feature>
<evidence type="ECO:0000256" key="2">
    <source>
        <dbReference type="SAM" id="Phobius"/>
    </source>
</evidence>
<dbReference type="AlphaFoldDB" id="A0A540R7V7"/>
<evidence type="ECO:0000313" key="4">
    <source>
        <dbReference type="EMBL" id="TQE43823.1"/>
    </source>
</evidence>
<dbReference type="RefSeq" id="WP_141628718.1">
    <property type="nucleotide sequence ID" value="NZ_VHIR01000005.1"/>
</dbReference>
<comment type="caution">
    <text evidence="4">The sequence shown here is derived from an EMBL/GenBank/DDBJ whole genome shotgun (WGS) entry which is preliminary data.</text>
</comment>
<keyword evidence="2" id="KW-0472">Membrane</keyword>
<keyword evidence="5" id="KW-1185">Reference proteome</keyword>
<dbReference type="PROSITE" id="PS51746">
    <property type="entry name" value="PPM_2"/>
    <property type="match status" value="1"/>
</dbReference>
<dbReference type="Proteomes" id="UP000318080">
    <property type="component" value="Unassembled WGS sequence"/>
</dbReference>
<dbReference type="STRING" id="1686286.GCA_900092335_00725"/>